<evidence type="ECO:0000256" key="5">
    <source>
        <dbReference type="ARBA" id="ARBA00022741"/>
    </source>
</evidence>
<keyword evidence="4" id="KW-0808">Transferase</keyword>
<dbReference type="SUPFAM" id="SSF47384">
    <property type="entry name" value="Homodimeric domain of signal transducing histidine kinase"/>
    <property type="match status" value="1"/>
</dbReference>
<dbReference type="Proteomes" id="UP001059773">
    <property type="component" value="Chromosome"/>
</dbReference>
<dbReference type="InterPro" id="IPR036890">
    <property type="entry name" value="HATPase_C_sf"/>
</dbReference>
<evidence type="ECO:0000256" key="2">
    <source>
        <dbReference type="ARBA" id="ARBA00012438"/>
    </source>
</evidence>
<keyword evidence="8" id="KW-0902">Two-component regulatory system</keyword>
<feature type="transmembrane region" description="Helical" evidence="10">
    <location>
        <begin position="210"/>
        <end position="229"/>
    </location>
</feature>
<keyword evidence="10" id="KW-0812">Transmembrane</keyword>
<dbReference type="PANTHER" id="PTHR43047">
    <property type="entry name" value="TWO-COMPONENT HISTIDINE PROTEIN KINASE"/>
    <property type="match status" value="1"/>
</dbReference>
<dbReference type="RefSeq" id="WP_256709601.1">
    <property type="nucleotide sequence ID" value="NZ_CP101914.1"/>
</dbReference>
<dbReference type="GO" id="GO:0005524">
    <property type="term" value="F:ATP binding"/>
    <property type="evidence" value="ECO:0007669"/>
    <property type="project" value="UniProtKB-KW"/>
</dbReference>
<feature type="transmembrane region" description="Helical" evidence="10">
    <location>
        <begin position="381"/>
        <end position="402"/>
    </location>
</feature>
<feature type="transmembrane region" description="Helical" evidence="10">
    <location>
        <begin position="269"/>
        <end position="286"/>
    </location>
</feature>
<dbReference type="PROSITE" id="PS50110">
    <property type="entry name" value="RESPONSE_REGULATORY"/>
    <property type="match status" value="1"/>
</dbReference>
<evidence type="ECO:0000313" key="13">
    <source>
        <dbReference type="EMBL" id="UUI04699.1"/>
    </source>
</evidence>
<dbReference type="PANTHER" id="PTHR43047:SF72">
    <property type="entry name" value="OSMOSENSING HISTIDINE PROTEIN KINASE SLN1"/>
    <property type="match status" value="1"/>
</dbReference>
<keyword evidence="14" id="KW-1185">Reference proteome</keyword>
<dbReference type="SMART" id="SM00448">
    <property type="entry name" value="REC"/>
    <property type="match status" value="1"/>
</dbReference>
<dbReference type="SUPFAM" id="SSF55874">
    <property type="entry name" value="ATPase domain of HSP90 chaperone/DNA topoisomerase II/histidine kinase"/>
    <property type="match status" value="2"/>
</dbReference>
<evidence type="ECO:0000259" key="11">
    <source>
        <dbReference type="PROSITE" id="PS50109"/>
    </source>
</evidence>
<sequence>MKRDYIRTGFFAILCMISLSVFRLIWAGLFQENITPDIQEGKLDLSSWEIEEGQSLLLDGEWDFYPSQFLMQEDTNPAEAPEAIQVPHGWENNLGSPFGYGTYRLQLQVQPDDDRNFKLYIPNIRTSSEIYVNGQKVAETGQLAETETAYVADIIPKTVTFTADEEGNIDLVIQVANFIDSRDGGIYLSLRFGTDEAITKEVQLTNYSQVVIAAILLMHTVYTLIIYFIGGKDKKVLSFSLLTFSLFSGFLFYSGEKLLQQFFNIDYELEFWMIHTVYLIIFYALVQCTDHQKLPYWNKIFPFFKWGMAALAVVTIFLSMPQILALRPVYNIFAFFTAVVTSASIILMYKNNPKARNLMLLGFIAISNHGIWNYLWSGKSVYLTFYPFDMIIAVTCYTIVWFQGYFQKHRKTKDLAERLKKVNEEKDQFLANTSHEFRNPLNSILLLSEAIRDREKTSLSKQSKTELNTVLNVGQQMNQLLTDLLETRNLQVNNPRLNRQVIALEPIVTGIIEVLRFSSDVKNLSIVHMIPKDFPPVYADENRVKQILFNLVDNAIKYTNKGSITVSASIKEHKVAIHVTDTGIGISKEMQKRIFQPYEQGNPEHEMSEGGFGLGLNIAKQLVELHGGTIRVSSKKEEKTTFTFTLALAMQETVALNSESQIEKSVLKEKREQTVQPNRKNNQVPSVLIVDDNPASLLALKAIIPNDMYQPVFVSYAKQAVEELKNREWDIVISDIMMPQISGYELTRVIRERFSLTELPVLLLTGGTTDIQAAFLAGANDYITKPVEPVELKARMDSLITLKRVAEQQVQMETSWLQAQIQPHFLFNTLNSIMALSELDVEEMRKLLNEFSNLLRSKFQFQHMKDLIPLEEELNIVRSYLYIEQVRFGEALQVNWDLEDEQGVYVPFLSIQPLVENAVQHGVRNKQGKGTITISCEKDSARSKATITVEDDGAGIEETEVPNILSGESESKSGVGLFNVDKRLHQHFGKGLQVISSLSQGTKVAFEVDLS</sequence>
<evidence type="ECO:0000256" key="1">
    <source>
        <dbReference type="ARBA" id="ARBA00000085"/>
    </source>
</evidence>
<dbReference type="SMART" id="SM00387">
    <property type="entry name" value="HATPase_c"/>
    <property type="match status" value="2"/>
</dbReference>
<dbReference type="InterPro" id="IPR008979">
    <property type="entry name" value="Galactose-bd-like_sf"/>
</dbReference>
<dbReference type="PRINTS" id="PR00344">
    <property type="entry name" value="BCTRLSENSOR"/>
</dbReference>
<dbReference type="CDD" id="cd16922">
    <property type="entry name" value="HATPase_EvgS-ArcB-TorS-like"/>
    <property type="match status" value="1"/>
</dbReference>
<dbReference type="Gene3D" id="1.10.287.130">
    <property type="match status" value="1"/>
</dbReference>
<keyword evidence="7 13" id="KW-0067">ATP-binding</keyword>
<keyword evidence="5" id="KW-0547">Nucleotide-binding</keyword>
<keyword evidence="10" id="KW-0472">Membrane</keyword>
<evidence type="ECO:0000256" key="8">
    <source>
        <dbReference type="ARBA" id="ARBA00023012"/>
    </source>
</evidence>
<evidence type="ECO:0000256" key="7">
    <source>
        <dbReference type="ARBA" id="ARBA00022840"/>
    </source>
</evidence>
<accession>A0ABY5JY18</accession>
<feature type="domain" description="Histidine kinase" evidence="11">
    <location>
        <begin position="821"/>
        <end position="1011"/>
    </location>
</feature>
<comment type="catalytic activity">
    <reaction evidence="1">
        <text>ATP + protein L-histidine = ADP + protein N-phospho-L-histidine.</text>
        <dbReference type="EC" id="2.7.13.3"/>
    </reaction>
</comment>
<dbReference type="Gene3D" id="3.30.565.10">
    <property type="entry name" value="Histidine kinase-like ATPase, C-terminal domain"/>
    <property type="match status" value="2"/>
</dbReference>
<dbReference type="InterPro" id="IPR003661">
    <property type="entry name" value="HisK_dim/P_dom"/>
</dbReference>
<dbReference type="SUPFAM" id="SSF52172">
    <property type="entry name" value="CheY-like"/>
    <property type="match status" value="1"/>
</dbReference>
<dbReference type="EMBL" id="CP101914">
    <property type="protein sequence ID" value="UUI04699.1"/>
    <property type="molecule type" value="Genomic_DNA"/>
</dbReference>
<dbReference type="SMART" id="SM00388">
    <property type="entry name" value="HisKA"/>
    <property type="match status" value="1"/>
</dbReference>
<feature type="domain" description="Response regulatory" evidence="12">
    <location>
        <begin position="686"/>
        <end position="800"/>
    </location>
</feature>
<name>A0ABY5JY18_9BACI</name>
<evidence type="ECO:0000256" key="9">
    <source>
        <dbReference type="PROSITE-ProRule" id="PRU00169"/>
    </source>
</evidence>
<evidence type="ECO:0000256" key="3">
    <source>
        <dbReference type="ARBA" id="ARBA00022553"/>
    </source>
</evidence>
<evidence type="ECO:0000256" key="4">
    <source>
        <dbReference type="ARBA" id="ARBA00022679"/>
    </source>
</evidence>
<dbReference type="InterPro" id="IPR001789">
    <property type="entry name" value="Sig_transdc_resp-reg_receiver"/>
</dbReference>
<dbReference type="InterPro" id="IPR036097">
    <property type="entry name" value="HisK_dim/P_sf"/>
</dbReference>
<feature type="transmembrane region" description="Helical" evidence="10">
    <location>
        <begin position="306"/>
        <end position="324"/>
    </location>
</feature>
<evidence type="ECO:0000259" key="12">
    <source>
        <dbReference type="PROSITE" id="PS50110"/>
    </source>
</evidence>
<protein>
    <recommendedName>
        <fullName evidence="2">histidine kinase</fullName>
        <ecNumber evidence="2">2.7.13.3</ecNumber>
    </recommendedName>
</protein>
<dbReference type="Pfam" id="PF00072">
    <property type="entry name" value="Response_reg"/>
    <property type="match status" value="1"/>
</dbReference>
<gene>
    <name evidence="13" type="ORF">NP439_08625</name>
</gene>
<evidence type="ECO:0000313" key="14">
    <source>
        <dbReference type="Proteomes" id="UP001059773"/>
    </source>
</evidence>
<feature type="transmembrane region" description="Helical" evidence="10">
    <location>
        <begin position="236"/>
        <end position="254"/>
    </location>
</feature>
<keyword evidence="3 9" id="KW-0597">Phosphoprotein</keyword>
<organism evidence="13 14">
    <name type="scientific">Oceanobacillus jeddahense</name>
    <dbReference type="NCBI Taxonomy" id="1462527"/>
    <lineage>
        <taxon>Bacteria</taxon>
        <taxon>Bacillati</taxon>
        <taxon>Bacillota</taxon>
        <taxon>Bacilli</taxon>
        <taxon>Bacillales</taxon>
        <taxon>Bacillaceae</taxon>
        <taxon>Oceanobacillus</taxon>
    </lineage>
</organism>
<proteinExistence type="predicted"/>
<dbReference type="Pfam" id="PF00512">
    <property type="entry name" value="HisKA"/>
    <property type="match status" value="1"/>
</dbReference>
<dbReference type="InterPro" id="IPR004358">
    <property type="entry name" value="Sig_transdc_His_kin-like_C"/>
</dbReference>
<dbReference type="InterPro" id="IPR010559">
    <property type="entry name" value="Sig_transdc_His_kin_internal"/>
</dbReference>
<dbReference type="PROSITE" id="PS50109">
    <property type="entry name" value="HIS_KIN"/>
    <property type="match status" value="2"/>
</dbReference>
<dbReference type="InterPro" id="IPR005467">
    <property type="entry name" value="His_kinase_dom"/>
</dbReference>
<feature type="modified residue" description="4-aspartylphosphate" evidence="9">
    <location>
        <position position="735"/>
    </location>
</feature>
<reference evidence="13" key="1">
    <citation type="submission" date="2022-07" db="EMBL/GenBank/DDBJ databases">
        <title>FELIX.</title>
        <authorList>
            <person name="Wan K.H."/>
            <person name="Park S."/>
            <person name="Lawrence Q."/>
            <person name="Eichenberger J.P."/>
            <person name="Booth B.W."/>
            <person name="Piaggio A.J."/>
            <person name="Chandler J.C."/>
            <person name="Franklin A.B."/>
            <person name="Celniker S.E."/>
        </authorList>
    </citation>
    <scope>NUCLEOTIDE SEQUENCE</scope>
    <source>
        <strain evidence="13">QA-1986 374</strain>
    </source>
</reference>
<dbReference type="Gene3D" id="2.60.120.260">
    <property type="entry name" value="Galactose-binding domain-like"/>
    <property type="match status" value="1"/>
</dbReference>
<evidence type="ECO:0000256" key="10">
    <source>
        <dbReference type="SAM" id="Phobius"/>
    </source>
</evidence>
<dbReference type="Pfam" id="PF02518">
    <property type="entry name" value="HATPase_c"/>
    <property type="match status" value="2"/>
</dbReference>
<feature type="domain" description="Histidine kinase" evidence="11">
    <location>
        <begin position="432"/>
        <end position="650"/>
    </location>
</feature>
<feature type="transmembrane region" description="Helical" evidence="10">
    <location>
        <begin position="330"/>
        <end position="349"/>
    </location>
</feature>
<dbReference type="SUPFAM" id="SSF49785">
    <property type="entry name" value="Galactose-binding domain-like"/>
    <property type="match status" value="1"/>
</dbReference>
<dbReference type="CDD" id="cd00082">
    <property type="entry name" value="HisKA"/>
    <property type="match status" value="1"/>
</dbReference>
<keyword evidence="6" id="KW-0418">Kinase</keyword>
<dbReference type="Pfam" id="PF06580">
    <property type="entry name" value="His_kinase"/>
    <property type="match status" value="1"/>
</dbReference>
<dbReference type="EC" id="2.7.13.3" evidence="2"/>
<dbReference type="InterPro" id="IPR003594">
    <property type="entry name" value="HATPase_dom"/>
</dbReference>
<evidence type="ECO:0000256" key="6">
    <source>
        <dbReference type="ARBA" id="ARBA00022777"/>
    </source>
</evidence>
<keyword evidence="10" id="KW-1133">Transmembrane helix</keyword>
<dbReference type="Gene3D" id="3.40.50.2300">
    <property type="match status" value="1"/>
</dbReference>
<dbReference type="InterPro" id="IPR011006">
    <property type="entry name" value="CheY-like_superfamily"/>
</dbReference>